<reference evidence="3" key="1">
    <citation type="submission" date="2016-11" db="UniProtKB">
        <authorList>
            <consortium name="WormBaseParasite"/>
        </authorList>
    </citation>
    <scope>IDENTIFICATION</scope>
</reference>
<accession>A0A1I7S3U5</accession>
<dbReference type="NCBIfam" id="TIGR02231">
    <property type="entry name" value="mucoidy inhibitor MuiA family protein"/>
    <property type="match status" value="2"/>
</dbReference>
<evidence type="ECO:0000256" key="1">
    <source>
        <dbReference type="SAM" id="Coils"/>
    </source>
</evidence>
<keyword evidence="1" id="KW-0175">Coiled coil</keyword>
<dbReference type="InterPro" id="IPR037291">
    <property type="entry name" value="DUF4139"/>
</dbReference>
<dbReference type="InterPro" id="IPR025554">
    <property type="entry name" value="DUF4140"/>
</dbReference>
<dbReference type="Pfam" id="PF13600">
    <property type="entry name" value="DUF4140"/>
    <property type="match status" value="1"/>
</dbReference>
<organism evidence="2 3">
    <name type="scientific">Bursaphelenchus xylophilus</name>
    <name type="common">Pinewood nematode worm</name>
    <name type="synonym">Aphelenchoides xylophilus</name>
    <dbReference type="NCBI Taxonomy" id="6326"/>
    <lineage>
        <taxon>Eukaryota</taxon>
        <taxon>Metazoa</taxon>
        <taxon>Ecdysozoa</taxon>
        <taxon>Nematoda</taxon>
        <taxon>Chromadorea</taxon>
        <taxon>Rhabditida</taxon>
        <taxon>Tylenchina</taxon>
        <taxon>Tylenchomorpha</taxon>
        <taxon>Aphelenchoidea</taxon>
        <taxon>Aphelenchoididae</taxon>
        <taxon>Bursaphelenchus</taxon>
    </lineage>
</organism>
<sequence>MPREQRFTARDIPVNSVTVFSDRAELRRSFDVALMEGLNTVVIENVSPFIDGDSIRVDGQGSATIQEVNFVTEPSTDAENDSPQIKEWTRRLNELLNKKAVVDEDIKVNSKKIKSLDDIAENLGKLTFTTGTMTVDDVIEHNLERFFTYYGKKSTEINAKLRNITVEYRELQENISKIQRQIEAQRSGEKVKRCIYILLDTYMKETSAEVNLTYQVTNAFWTPSFDIRVNTTISNGVKLYYFGNVHQKCGEDWNQVDLMLSTAQPNYGGQLPHLGTLNVQFPQGTVEFADPNVRIVTRKADGSIGAPKVESHVLSTTFRIPEKKIIKSDGSDHKITIVALDLEPVLHFDCVPRKNLNVFLTASIINTSTYPLLSGLASIYVDNNFSAKVQLPSIYSGERFDCSLGVDPSIKVFYKPITKYQQRSGMLNNYTVAIYEQKVVVKNSKTDESVVVTLIDHLPKTTDEKIRIKLYTPDLKPTQQFTGIGTNDDLKPLKAPELGAKLNENHNVEWTVLLNPMEEKEYVIKYGVEIPPGELVEYAEEQFH</sequence>
<dbReference type="WBParaSite" id="BXY_0767600.1">
    <property type="protein sequence ID" value="BXY_0767600.1"/>
    <property type="gene ID" value="BXY_0767600"/>
</dbReference>
<dbReference type="Proteomes" id="UP000095284">
    <property type="component" value="Unplaced"/>
</dbReference>
<protein>
    <submittedName>
        <fullName evidence="3">Mucoidy inhibitor MuiA family protein</fullName>
    </submittedName>
</protein>
<dbReference type="InterPro" id="IPR011935">
    <property type="entry name" value="CHP02231"/>
</dbReference>
<proteinExistence type="predicted"/>
<evidence type="ECO:0000313" key="2">
    <source>
        <dbReference type="Proteomes" id="UP000095284"/>
    </source>
</evidence>
<name>A0A1I7S3U5_BURXY</name>
<dbReference type="AlphaFoldDB" id="A0A1I7S3U5"/>
<dbReference type="Pfam" id="PF13598">
    <property type="entry name" value="DUF4139"/>
    <property type="match status" value="1"/>
</dbReference>
<dbReference type="PANTHER" id="PTHR31005:SF8">
    <property type="entry name" value="DUF4139 DOMAIN-CONTAINING PROTEIN"/>
    <property type="match status" value="1"/>
</dbReference>
<evidence type="ECO:0000313" key="3">
    <source>
        <dbReference type="WBParaSite" id="BXY_0767600.1"/>
    </source>
</evidence>
<dbReference type="eggNOG" id="ENOG502QWQ0">
    <property type="taxonomic scope" value="Eukaryota"/>
</dbReference>
<feature type="coiled-coil region" evidence="1">
    <location>
        <begin position="154"/>
        <end position="188"/>
    </location>
</feature>
<dbReference type="PANTHER" id="PTHR31005">
    <property type="entry name" value="DUF4139 DOMAIN-CONTAINING PROTEIN"/>
    <property type="match status" value="1"/>
</dbReference>